<dbReference type="Gene3D" id="1.20.1250.20">
    <property type="entry name" value="MFS general substrate transporter like domains"/>
    <property type="match status" value="1"/>
</dbReference>
<dbReference type="SUPFAM" id="SSF103473">
    <property type="entry name" value="MFS general substrate transporter"/>
    <property type="match status" value="1"/>
</dbReference>
<evidence type="ECO:0000256" key="1">
    <source>
        <dbReference type="ARBA" id="ARBA00004651"/>
    </source>
</evidence>
<feature type="transmembrane region" description="Helical" evidence="7">
    <location>
        <begin position="272"/>
        <end position="297"/>
    </location>
</feature>
<dbReference type="InterPro" id="IPR004638">
    <property type="entry name" value="EmrB-like"/>
</dbReference>
<evidence type="ECO:0000256" key="4">
    <source>
        <dbReference type="ARBA" id="ARBA00022692"/>
    </source>
</evidence>
<proteinExistence type="predicted"/>
<reference evidence="9" key="1">
    <citation type="submission" date="2020-05" db="EMBL/GenBank/DDBJ databases">
        <authorList>
            <person name="Chiriac C."/>
            <person name="Salcher M."/>
            <person name="Ghai R."/>
            <person name="Kavagutti S V."/>
        </authorList>
    </citation>
    <scope>NUCLEOTIDE SEQUENCE</scope>
</reference>
<evidence type="ECO:0000256" key="2">
    <source>
        <dbReference type="ARBA" id="ARBA00022448"/>
    </source>
</evidence>
<gene>
    <name evidence="9" type="ORF">UFOPK3001_02275</name>
</gene>
<feature type="transmembrane region" description="Helical" evidence="7">
    <location>
        <begin position="85"/>
        <end position="104"/>
    </location>
</feature>
<feature type="transmembrane region" description="Helical" evidence="7">
    <location>
        <begin position="230"/>
        <end position="251"/>
    </location>
</feature>
<keyword evidence="6 7" id="KW-0472">Membrane</keyword>
<evidence type="ECO:0000313" key="9">
    <source>
        <dbReference type="EMBL" id="CAB4822583.1"/>
    </source>
</evidence>
<dbReference type="GO" id="GO:0005886">
    <property type="term" value="C:plasma membrane"/>
    <property type="evidence" value="ECO:0007669"/>
    <property type="project" value="UniProtKB-SubCell"/>
</dbReference>
<feature type="transmembrane region" description="Helical" evidence="7">
    <location>
        <begin position="143"/>
        <end position="165"/>
    </location>
</feature>
<dbReference type="CDD" id="cd17321">
    <property type="entry name" value="MFS_MMR_MDR_like"/>
    <property type="match status" value="1"/>
</dbReference>
<dbReference type="InterPro" id="IPR011701">
    <property type="entry name" value="MFS"/>
</dbReference>
<dbReference type="PANTHER" id="PTHR42718:SF42">
    <property type="entry name" value="EXPORT PROTEIN"/>
    <property type="match status" value="1"/>
</dbReference>
<evidence type="ECO:0000256" key="7">
    <source>
        <dbReference type="SAM" id="Phobius"/>
    </source>
</evidence>
<dbReference type="Pfam" id="PF07690">
    <property type="entry name" value="MFS_1"/>
    <property type="match status" value="1"/>
</dbReference>
<keyword evidence="4 7" id="KW-0812">Transmembrane</keyword>
<keyword evidence="2" id="KW-0813">Transport</keyword>
<keyword evidence="5 7" id="KW-1133">Transmembrane helix</keyword>
<dbReference type="NCBIfam" id="TIGR00711">
    <property type="entry name" value="efflux_EmrB"/>
    <property type="match status" value="1"/>
</dbReference>
<evidence type="ECO:0000256" key="6">
    <source>
        <dbReference type="ARBA" id="ARBA00023136"/>
    </source>
</evidence>
<feature type="transmembrane region" description="Helical" evidence="7">
    <location>
        <begin position="171"/>
        <end position="192"/>
    </location>
</feature>
<dbReference type="GO" id="GO:0022857">
    <property type="term" value="F:transmembrane transporter activity"/>
    <property type="evidence" value="ECO:0007669"/>
    <property type="project" value="InterPro"/>
</dbReference>
<feature type="transmembrane region" description="Helical" evidence="7">
    <location>
        <begin position="19"/>
        <end position="39"/>
    </location>
</feature>
<feature type="transmembrane region" description="Helical" evidence="7">
    <location>
        <begin position="303"/>
        <end position="325"/>
    </location>
</feature>
<feature type="transmembrane region" description="Helical" evidence="7">
    <location>
        <begin position="337"/>
        <end position="357"/>
    </location>
</feature>
<dbReference type="EMBL" id="CAFAAJ010000205">
    <property type="protein sequence ID" value="CAB4822583.1"/>
    <property type="molecule type" value="Genomic_DNA"/>
</dbReference>
<feature type="transmembrane region" description="Helical" evidence="7">
    <location>
        <begin position="482"/>
        <end position="499"/>
    </location>
</feature>
<evidence type="ECO:0000256" key="3">
    <source>
        <dbReference type="ARBA" id="ARBA00022475"/>
    </source>
</evidence>
<feature type="transmembrane region" description="Helical" evidence="7">
    <location>
        <begin position="110"/>
        <end position="131"/>
    </location>
</feature>
<dbReference type="InterPro" id="IPR036259">
    <property type="entry name" value="MFS_trans_sf"/>
</dbReference>
<dbReference type="PROSITE" id="PS50850">
    <property type="entry name" value="MFS"/>
    <property type="match status" value="1"/>
</dbReference>
<dbReference type="AlphaFoldDB" id="A0A6J6ZPR6"/>
<evidence type="ECO:0000259" key="8">
    <source>
        <dbReference type="PROSITE" id="PS50850"/>
    </source>
</evidence>
<feature type="transmembrane region" description="Helical" evidence="7">
    <location>
        <begin position="204"/>
        <end position="224"/>
    </location>
</feature>
<protein>
    <submittedName>
        <fullName evidence="9">Unannotated protein</fullName>
    </submittedName>
</protein>
<feature type="transmembrane region" description="Helical" evidence="7">
    <location>
        <begin position="363"/>
        <end position="389"/>
    </location>
</feature>
<feature type="domain" description="Major facilitator superfamily (MFS) profile" evidence="8">
    <location>
        <begin position="18"/>
        <end position="505"/>
    </location>
</feature>
<accession>A0A6J6ZPR6</accession>
<feature type="transmembrane region" description="Helical" evidence="7">
    <location>
        <begin position="54"/>
        <end position="73"/>
    </location>
</feature>
<evidence type="ECO:0000256" key="5">
    <source>
        <dbReference type="ARBA" id="ARBA00022989"/>
    </source>
</evidence>
<keyword evidence="3" id="KW-1003">Cell membrane</keyword>
<organism evidence="9">
    <name type="scientific">freshwater metagenome</name>
    <dbReference type="NCBI Taxonomy" id="449393"/>
    <lineage>
        <taxon>unclassified sequences</taxon>
        <taxon>metagenomes</taxon>
        <taxon>ecological metagenomes</taxon>
    </lineage>
</organism>
<sequence length="519" mass="53342">MTTAPAAVLAVDKRAQRNILIAVLTALIAVIAAVSGLNVAQQDLARSLGATQGAVLWIINAYTLALAALLMPIGAIGDRFGRKPLLLGGLAIFGTANTVAAFANGPEMMIAARILGGTGAAMIMPVTLSVITSSFPPEDRGRAIGIWSGFAGSGGMIGLFVSAFMVDVLSWRWTFLLPVLLAVVGFAFTLRFVPNSAERQSHRFDTAGSLLSALAIGGLVLGIQEGPERGWGSTVAIASLVVGAVALLGFVRVELRSEAPLFDLREFRDRGLACGSVTLLIIFGAMFGSLLVLFPFFQAVLGWSALGSAAGILPMAAMMMPMSTVAPRVAARLGSRLTIAVGVGVFALGLVALALGASVEGGYLSVLPGLLLFGLGLGLAMTPSTTLITETLPAHKQGVASALNDTTRELGGAIGVALLGSVFSSGFRASMLPALQDLPREIAEPASEGIGRAFDVAARAGDDAPRIIDAAKQALVDGWVRSMWAGAAFGVAALAYVILRGPRSSREAIVVEVPAEVSP</sequence>
<dbReference type="InterPro" id="IPR020846">
    <property type="entry name" value="MFS_dom"/>
</dbReference>
<feature type="transmembrane region" description="Helical" evidence="7">
    <location>
        <begin position="410"/>
        <end position="429"/>
    </location>
</feature>
<dbReference type="PANTHER" id="PTHR42718">
    <property type="entry name" value="MAJOR FACILITATOR SUPERFAMILY MULTIDRUG TRANSPORTER MFSC"/>
    <property type="match status" value="1"/>
</dbReference>
<name>A0A6J6ZPR6_9ZZZZ</name>
<comment type="subcellular location">
    <subcellularLocation>
        <location evidence="1">Cell membrane</location>
        <topology evidence="1">Multi-pass membrane protein</topology>
    </subcellularLocation>
</comment>